<dbReference type="Proteomes" id="UP001629156">
    <property type="component" value="Unassembled WGS sequence"/>
</dbReference>
<protein>
    <recommendedName>
        <fullName evidence="2">EF-hand domain-containing protein</fullName>
    </recommendedName>
</protein>
<feature type="chain" id="PRO_5046363518" description="EF-hand domain-containing protein" evidence="1">
    <location>
        <begin position="23"/>
        <end position="96"/>
    </location>
</feature>
<dbReference type="Pfam" id="PF13202">
    <property type="entry name" value="EF-hand_5"/>
    <property type="match status" value="2"/>
</dbReference>
<proteinExistence type="predicted"/>
<sequence length="96" mass="10898">MTTTFFKIMAAGCILAASPAFAQEDMPVQKRTPEKMFEKLDADGDGKISMAEAEKAPKGRLKENFATIDTNKDTYLDKEELKTYRKERMAKRKSNK</sequence>
<name>A0ABW8Z1A3_9FLAO</name>
<evidence type="ECO:0000313" key="3">
    <source>
        <dbReference type="EMBL" id="MFL9845163.1"/>
    </source>
</evidence>
<dbReference type="PROSITE" id="PS50222">
    <property type="entry name" value="EF_HAND_2"/>
    <property type="match status" value="1"/>
</dbReference>
<organism evidence="3 4">
    <name type="scientific">Flavobacterium rhizosphaerae</name>
    <dbReference type="NCBI Taxonomy" id="3163298"/>
    <lineage>
        <taxon>Bacteria</taxon>
        <taxon>Pseudomonadati</taxon>
        <taxon>Bacteroidota</taxon>
        <taxon>Flavobacteriia</taxon>
        <taxon>Flavobacteriales</taxon>
        <taxon>Flavobacteriaceae</taxon>
        <taxon>Flavobacterium</taxon>
    </lineage>
</organism>
<keyword evidence="1" id="KW-0732">Signal</keyword>
<evidence type="ECO:0000259" key="2">
    <source>
        <dbReference type="PROSITE" id="PS50222"/>
    </source>
</evidence>
<dbReference type="EMBL" id="JBELPZ010000013">
    <property type="protein sequence ID" value="MFL9845163.1"/>
    <property type="molecule type" value="Genomic_DNA"/>
</dbReference>
<dbReference type="InterPro" id="IPR002048">
    <property type="entry name" value="EF_hand_dom"/>
</dbReference>
<evidence type="ECO:0000313" key="4">
    <source>
        <dbReference type="Proteomes" id="UP001629156"/>
    </source>
</evidence>
<dbReference type="Gene3D" id="1.10.238.10">
    <property type="entry name" value="EF-hand"/>
    <property type="match status" value="1"/>
</dbReference>
<keyword evidence="4" id="KW-1185">Reference proteome</keyword>
<reference evidence="3 4" key="1">
    <citation type="submission" date="2024-06" db="EMBL/GenBank/DDBJ databases">
        <authorList>
            <person name="Kaempfer P."/>
            <person name="Viver T."/>
        </authorList>
    </citation>
    <scope>NUCLEOTIDE SEQUENCE [LARGE SCALE GENOMIC DNA]</scope>
    <source>
        <strain evidence="3 4">ST-119</strain>
    </source>
</reference>
<dbReference type="RefSeq" id="WP_408085433.1">
    <property type="nucleotide sequence ID" value="NZ_JBELPZ010000013.1"/>
</dbReference>
<dbReference type="InterPro" id="IPR011992">
    <property type="entry name" value="EF-hand-dom_pair"/>
</dbReference>
<feature type="signal peptide" evidence="1">
    <location>
        <begin position="1"/>
        <end position="22"/>
    </location>
</feature>
<evidence type="ECO:0000256" key="1">
    <source>
        <dbReference type="SAM" id="SignalP"/>
    </source>
</evidence>
<feature type="domain" description="EF-hand" evidence="2">
    <location>
        <begin position="28"/>
        <end position="63"/>
    </location>
</feature>
<dbReference type="SUPFAM" id="SSF47473">
    <property type="entry name" value="EF-hand"/>
    <property type="match status" value="1"/>
</dbReference>
<comment type="caution">
    <text evidence="3">The sequence shown here is derived from an EMBL/GenBank/DDBJ whole genome shotgun (WGS) entry which is preliminary data.</text>
</comment>
<gene>
    <name evidence="3" type="ORF">ABS766_12105</name>
</gene>
<accession>A0ABW8Z1A3</accession>